<keyword evidence="2" id="KW-0238">DNA-binding</keyword>
<evidence type="ECO:0000313" key="7">
    <source>
        <dbReference type="Proteomes" id="UP001432039"/>
    </source>
</evidence>
<dbReference type="Proteomes" id="UP001432039">
    <property type="component" value="Chromosome"/>
</dbReference>
<feature type="domain" description="HTH marR-type" evidence="5">
    <location>
        <begin position="57"/>
        <end position="116"/>
    </location>
</feature>
<proteinExistence type="predicted"/>
<keyword evidence="7" id="KW-1185">Reference proteome</keyword>
<organism evidence="6 7">
    <name type="scientific">Streptomyces virginiae</name>
    <name type="common">Streptomyces cinnamonensis</name>
    <dbReference type="NCBI Taxonomy" id="1961"/>
    <lineage>
        <taxon>Bacteria</taxon>
        <taxon>Bacillati</taxon>
        <taxon>Actinomycetota</taxon>
        <taxon>Actinomycetes</taxon>
        <taxon>Kitasatosporales</taxon>
        <taxon>Streptomycetaceae</taxon>
        <taxon>Streptomyces</taxon>
    </lineage>
</organism>
<reference evidence="6" key="1">
    <citation type="submission" date="2022-10" db="EMBL/GenBank/DDBJ databases">
        <title>The complete genomes of actinobacterial strains from the NBC collection.</title>
        <authorList>
            <person name="Joergensen T.S."/>
            <person name="Alvarez Arevalo M."/>
            <person name="Sterndorff E.B."/>
            <person name="Faurdal D."/>
            <person name="Vuksanovic O."/>
            <person name="Mourched A.-S."/>
            <person name="Charusanti P."/>
            <person name="Shaw S."/>
            <person name="Blin K."/>
            <person name="Weber T."/>
        </authorList>
    </citation>
    <scope>NUCLEOTIDE SEQUENCE</scope>
    <source>
        <strain evidence="6">NBC_00248</strain>
    </source>
</reference>
<dbReference type="InterPro" id="IPR036388">
    <property type="entry name" value="WH-like_DNA-bd_sf"/>
</dbReference>
<dbReference type="Gene3D" id="1.10.10.10">
    <property type="entry name" value="Winged helix-like DNA-binding domain superfamily/Winged helix DNA-binding domain"/>
    <property type="match status" value="1"/>
</dbReference>
<gene>
    <name evidence="6" type="ORF">OG517_18930</name>
</gene>
<accession>A0ABZ1TBU1</accession>
<sequence>MADDMVNVDAGTDTETGISIGAGAGADTGAGTGTGTRDGDAVSRFVERFAAQLTEAGMQRMAARVFAQLLASDGGAMTSAELGEALRISPAAVSGAVSYLTQVNMVSREREPGSRRDRYVLHNELWYETFTRRDQVLTLWEKTLREGAATLGTDSPAGARVAETAAFFEFMQGEMLGLMDRWRVHKAAIGLG</sequence>
<dbReference type="SUPFAM" id="SSF46785">
    <property type="entry name" value="Winged helix' DNA-binding domain"/>
    <property type="match status" value="1"/>
</dbReference>
<feature type="region of interest" description="Disordered" evidence="4">
    <location>
        <begin position="13"/>
        <end position="38"/>
    </location>
</feature>
<dbReference type="PANTHER" id="PTHR38465:SF2">
    <property type="entry name" value="HTH-TYPE TRANSCRIPTIONAL REGULATOR MMPR5"/>
    <property type="match status" value="1"/>
</dbReference>
<dbReference type="EMBL" id="CP108090">
    <property type="protein sequence ID" value="WUQ13345.1"/>
    <property type="molecule type" value="Genomic_DNA"/>
</dbReference>
<name>A0ABZ1TBU1_STRVG</name>
<evidence type="ECO:0000259" key="5">
    <source>
        <dbReference type="Pfam" id="PF12802"/>
    </source>
</evidence>
<dbReference type="Pfam" id="PF12802">
    <property type="entry name" value="MarR_2"/>
    <property type="match status" value="1"/>
</dbReference>
<evidence type="ECO:0000313" key="6">
    <source>
        <dbReference type="EMBL" id="WUQ13345.1"/>
    </source>
</evidence>
<evidence type="ECO:0000256" key="3">
    <source>
        <dbReference type="ARBA" id="ARBA00023163"/>
    </source>
</evidence>
<protein>
    <submittedName>
        <fullName evidence="6">MarR family transcriptional regulator</fullName>
    </submittedName>
</protein>
<evidence type="ECO:0000256" key="4">
    <source>
        <dbReference type="SAM" id="MobiDB-lite"/>
    </source>
</evidence>
<keyword evidence="1" id="KW-0805">Transcription regulation</keyword>
<dbReference type="InterPro" id="IPR036390">
    <property type="entry name" value="WH_DNA-bd_sf"/>
</dbReference>
<dbReference type="InterPro" id="IPR000835">
    <property type="entry name" value="HTH_MarR-typ"/>
</dbReference>
<feature type="compositionally biased region" description="Gly residues" evidence="4">
    <location>
        <begin position="20"/>
        <end position="36"/>
    </location>
</feature>
<dbReference type="InterPro" id="IPR052362">
    <property type="entry name" value="HTH-GbsR_regulator"/>
</dbReference>
<keyword evidence="3" id="KW-0804">Transcription</keyword>
<dbReference type="PANTHER" id="PTHR38465">
    <property type="entry name" value="HTH-TYPE TRANSCRIPTIONAL REGULATOR MJ1563-RELATED"/>
    <property type="match status" value="1"/>
</dbReference>
<evidence type="ECO:0000256" key="1">
    <source>
        <dbReference type="ARBA" id="ARBA00023015"/>
    </source>
</evidence>
<evidence type="ECO:0000256" key="2">
    <source>
        <dbReference type="ARBA" id="ARBA00023125"/>
    </source>
</evidence>